<reference evidence="12" key="1">
    <citation type="submission" date="2023-03" db="EMBL/GenBank/DDBJ databases">
        <title>Chromosome-scale reference genome and RAD-based genetic map of yellow starthistle (Centaurea solstitialis) reveal putative structural variation and QTLs associated with invader traits.</title>
        <authorList>
            <person name="Reatini B."/>
            <person name="Cang F.A."/>
            <person name="Jiang Q."/>
            <person name="Mckibben M.T.W."/>
            <person name="Barker M.S."/>
            <person name="Rieseberg L.H."/>
            <person name="Dlugosch K.M."/>
        </authorList>
    </citation>
    <scope>NUCLEOTIDE SEQUENCE</scope>
    <source>
        <strain evidence="12">CAN-66</strain>
        <tissue evidence="12">Leaf</tissue>
    </source>
</reference>
<dbReference type="PANTHER" id="PTHR31992:SF62">
    <property type="entry name" value="DOF ZINC FINGER PROTEIN DOF3.1"/>
    <property type="match status" value="1"/>
</dbReference>
<evidence type="ECO:0000259" key="11">
    <source>
        <dbReference type="PROSITE" id="PS50884"/>
    </source>
</evidence>
<evidence type="ECO:0000256" key="4">
    <source>
        <dbReference type="ARBA" id="ARBA00023015"/>
    </source>
</evidence>
<dbReference type="GO" id="GO:0003677">
    <property type="term" value="F:DNA binding"/>
    <property type="evidence" value="ECO:0007669"/>
    <property type="project" value="UniProtKB-UniRule"/>
</dbReference>
<keyword evidence="4 9" id="KW-0805">Transcription regulation</keyword>
<dbReference type="Proteomes" id="UP001172457">
    <property type="component" value="Chromosome 1"/>
</dbReference>
<evidence type="ECO:0000256" key="5">
    <source>
        <dbReference type="ARBA" id="ARBA00023125"/>
    </source>
</evidence>
<protein>
    <recommendedName>
        <fullName evidence="9">Dof zinc finger protein</fullName>
    </recommendedName>
</protein>
<organism evidence="12 13">
    <name type="scientific">Centaurea solstitialis</name>
    <name type="common">yellow star-thistle</name>
    <dbReference type="NCBI Taxonomy" id="347529"/>
    <lineage>
        <taxon>Eukaryota</taxon>
        <taxon>Viridiplantae</taxon>
        <taxon>Streptophyta</taxon>
        <taxon>Embryophyta</taxon>
        <taxon>Tracheophyta</taxon>
        <taxon>Spermatophyta</taxon>
        <taxon>Magnoliopsida</taxon>
        <taxon>eudicotyledons</taxon>
        <taxon>Gunneridae</taxon>
        <taxon>Pentapetalae</taxon>
        <taxon>asterids</taxon>
        <taxon>campanulids</taxon>
        <taxon>Asterales</taxon>
        <taxon>Asteraceae</taxon>
        <taxon>Carduoideae</taxon>
        <taxon>Cardueae</taxon>
        <taxon>Centaureinae</taxon>
        <taxon>Centaurea</taxon>
    </lineage>
</organism>
<keyword evidence="3 9" id="KW-0862">Zinc</keyword>
<evidence type="ECO:0000313" key="13">
    <source>
        <dbReference type="Proteomes" id="UP001172457"/>
    </source>
</evidence>
<keyword evidence="13" id="KW-1185">Reference proteome</keyword>
<dbReference type="PROSITE" id="PS01361">
    <property type="entry name" value="ZF_DOF_1"/>
    <property type="match status" value="1"/>
</dbReference>
<dbReference type="Pfam" id="PF02701">
    <property type="entry name" value="Zn_ribbon_Dof"/>
    <property type="match status" value="1"/>
</dbReference>
<proteinExistence type="predicted"/>
<evidence type="ECO:0000256" key="9">
    <source>
        <dbReference type="RuleBase" id="RU369094"/>
    </source>
</evidence>
<comment type="subcellular location">
    <subcellularLocation>
        <location evidence="8 9">Nucleus</location>
    </subcellularLocation>
</comment>
<keyword evidence="1 9" id="KW-0479">Metal-binding</keyword>
<feature type="compositionally biased region" description="Polar residues" evidence="10">
    <location>
        <begin position="367"/>
        <end position="380"/>
    </location>
</feature>
<dbReference type="GO" id="GO:0008270">
    <property type="term" value="F:zinc ion binding"/>
    <property type="evidence" value="ECO:0007669"/>
    <property type="project" value="UniProtKB-KW"/>
</dbReference>
<dbReference type="InterPro" id="IPR003851">
    <property type="entry name" value="Znf_Dof"/>
</dbReference>
<keyword evidence="6 9" id="KW-0804">Transcription</keyword>
<dbReference type="PANTHER" id="PTHR31992">
    <property type="entry name" value="DOF ZINC FINGER PROTEIN DOF1.4-RELATED"/>
    <property type="match status" value="1"/>
</dbReference>
<gene>
    <name evidence="12" type="ORF">OSB04_004395</name>
</gene>
<dbReference type="EMBL" id="JARYMX010000001">
    <property type="protein sequence ID" value="KAJ9568429.1"/>
    <property type="molecule type" value="Genomic_DNA"/>
</dbReference>
<name>A0AA38WVL1_9ASTR</name>
<feature type="region of interest" description="Disordered" evidence="10">
    <location>
        <begin position="134"/>
        <end position="159"/>
    </location>
</feature>
<evidence type="ECO:0000256" key="3">
    <source>
        <dbReference type="ARBA" id="ARBA00022833"/>
    </source>
</evidence>
<accession>A0AA38WVL1</accession>
<evidence type="ECO:0000313" key="12">
    <source>
        <dbReference type="EMBL" id="KAJ9568429.1"/>
    </source>
</evidence>
<feature type="region of interest" description="Disordered" evidence="10">
    <location>
        <begin position="65"/>
        <end position="101"/>
    </location>
</feature>
<dbReference type="InterPro" id="IPR045174">
    <property type="entry name" value="Dof"/>
</dbReference>
<keyword evidence="5 8" id="KW-0238">DNA-binding</keyword>
<evidence type="ECO:0000256" key="8">
    <source>
        <dbReference type="PROSITE-ProRule" id="PRU00071"/>
    </source>
</evidence>
<dbReference type="GO" id="GO:0003700">
    <property type="term" value="F:DNA-binding transcription factor activity"/>
    <property type="evidence" value="ECO:0007669"/>
    <property type="project" value="UniProtKB-UniRule"/>
</dbReference>
<comment type="caution">
    <text evidence="12">The sequence shown here is derived from an EMBL/GenBank/DDBJ whole genome shotgun (WGS) entry which is preliminary data.</text>
</comment>
<dbReference type="PROSITE" id="PS50884">
    <property type="entry name" value="ZF_DOF_2"/>
    <property type="match status" value="1"/>
</dbReference>
<evidence type="ECO:0000256" key="6">
    <source>
        <dbReference type="ARBA" id="ARBA00023163"/>
    </source>
</evidence>
<evidence type="ECO:0000256" key="1">
    <source>
        <dbReference type="ARBA" id="ARBA00022723"/>
    </source>
</evidence>
<comment type="function">
    <text evidence="9">Transcription factor that binds specifically to a 5'-AA[AG]G-3' consensus core sequence.</text>
</comment>
<dbReference type="GO" id="GO:0005634">
    <property type="term" value="C:nucleus"/>
    <property type="evidence" value="ECO:0007669"/>
    <property type="project" value="UniProtKB-SubCell"/>
</dbReference>
<dbReference type="AlphaFoldDB" id="A0AA38WVL1"/>
<keyword evidence="7 8" id="KW-0539">Nucleus</keyword>
<feature type="region of interest" description="Disordered" evidence="10">
    <location>
        <begin position="322"/>
        <end position="380"/>
    </location>
</feature>
<evidence type="ECO:0000256" key="2">
    <source>
        <dbReference type="ARBA" id="ARBA00022771"/>
    </source>
</evidence>
<feature type="region of interest" description="Disordered" evidence="10">
    <location>
        <begin position="251"/>
        <end position="284"/>
    </location>
</feature>
<feature type="region of interest" description="Disordered" evidence="10">
    <location>
        <begin position="191"/>
        <end position="215"/>
    </location>
</feature>
<keyword evidence="2 8" id="KW-0863">Zinc-finger</keyword>
<feature type="compositionally biased region" description="Gly residues" evidence="10">
    <location>
        <begin position="344"/>
        <end position="366"/>
    </location>
</feature>
<feature type="domain" description="Dof-type" evidence="11">
    <location>
        <begin position="24"/>
        <end position="78"/>
    </location>
</feature>
<evidence type="ECO:0000256" key="7">
    <source>
        <dbReference type="ARBA" id="ARBA00023242"/>
    </source>
</evidence>
<evidence type="ECO:0000256" key="10">
    <source>
        <dbReference type="SAM" id="MobiDB-lite"/>
    </source>
</evidence>
<sequence>MHQTYSPHITTTAMNPQFPEHEHLNCPRCDSSNTKFCYYNNYNLSQPRHFCKNCRRYWTKGGTLRNIPVGGGTRKTAAKRASSSGKRPADSDPPTTPRDETILGYRSDQMMKLDGENFESMLKSNQRVEFGLNLSGGADSISPVTTTPPPPRAESKAETETEAILGYRSDQMMKLDGESLLKSNQRVEFRPNLSGGADSISPVTTTTPSPPPRRDDLKAILGYRSDRMKLDGESFESMMKSNQRLQIGSFMDDGFRPNLSADSISPATTPSPPPRADSKAETESMKLDGESFESMMKSNQRLQFGGLRRNFSGGSEQEGVIRTPANAGGSQRQFLSLNGDDEIGGGGGGGGGGGYGGRDESSGGGNRWTNLSIFTPGSNR</sequence>